<dbReference type="SUPFAM" id="SSF81321">
    <property type="entry name" value="Family A G protein-coupled receptor-like"/>
    <property type="match status" value="1"/>
</dbReference>
<sequence>MQQTIFEIIQYPHRLSMFEVISDQTKNASQVVQIAIWLFLILCGICTNGAFFYVVLTHSRMRKSVMCRLLLILSVTDVLILFNELLFIMYPFLTMQMDKNFIGEFNKPLVVTCVWFYTLAENFVSAVFTVIAYERYRAICHPFAYIRSSHSILTKIVPILGAVSILYTAVYATVFYVAKISAISLFYLLLFVPPLVPFVTSTVFYLLVSYTLLHTRNATSGEQCHAEITKRKNRKHIVLVLLVNTLVFFILNTLRKCFDSRLARSFRENDWSKPLEEQVKFIENNWHWASYMTICTVLNSMVNPIIYNVGSSEYRKAFLESFACINCCYGNKWCNNHAIPVEENLRKISLQVVSKVHEQKQEILSDEYLIDKD</sequence>
<dbReference type="CDD" id="cd00637">
    <property type="entry name" value="7tm_classA_rhodopsin-like"/>
    <property type="match status" value="1"/>
</dbReference>
<dbReference type="Gene3D" id="1.20.1070.10">
    <property type="entry name" value="Rhodopsin 7-helix transmembrane proteins"/>
    <property type="match status" value="1"/>
</dbReference>
<dbReference type="GO" id="GO:0016020">
    <property type="term" value="C:membrane"/>
    <property type="evidence" value="ECO:0007669"/>
    <property type="project" value="UniProtKB-SubCell"/>
</dbReference>
<feature type="domain" description="G-protein coupled receptors family 1 profile" evidence="9">
    <location>
        <begin position="47"/>
        <end position="307"/>
    </location>
</feature>
<accession>A0A9Q1HB74</accession>
<evidence type="ECO:0000256" key="3">
    <source>
        <dbReference type="ARBA" id="ARBA00022989"/>
    </source>
</evidence>
<evidence type="ECO:0000256" key="8">
    <source>
        <dbReference type="SAM" id="Phobius"/>
    </source>
</evidence>
<dbReference type="InterPro" id="IPR017452">
    <property type="entry name" value="GPCR_Rhodpsn_7TM"/>
</dbReference>
<keyword evidence="7" id="KW-0807">Transducer</keyword>
<gene>
    <name evidence="10" type="ORF">HOLleu_09682</name>
</gene>
<dbReference type="InterPro" id="IPR000276">
    <property type="entry name" value="GPCR_Rhodpsn"/>
</dbReference>
<reference evidence="10" key="1">
    <citation type="submission" date="2021-10" db="EMBL/GenBank/DDBJ databases">
        <title>Tropical sea cucumber genome reveals ecological adaptation and Cuvierian tubules defense mechanism.</title>
        <authorList>
            <person name="Chen T."/>
        </authorList>
    </citation>
    <scope>NUCLEOTIDE SEQUENCE</scope>
    <source>
        <strain evidence="10">Nanhai2018</strain>
        <tissue evidence="10">Muscle</tissue>
    </source>
</reference>
<dbReference type="Proteomes" id="UP001152320">
    <property type="component" value="Chromosome 4"/>
</dbReference>
<dbReference type="Pfam" id="PF00001">
    <property type="entry name" value="7tm_1"/>
    <property type="match status" value="1"/>
</dbReference>
<evidence type="ECO:0000259" key="9">
    <source>
        <dbReference type="PROSITE" id="PS50262"/>
    </source>
</evidence>
<keyword evidence="3 8" id="KW-1133">Transmembrane helix</keyword>
<comment type="subcellular location">
    <subcellularLocation>
        <location evidence="1">Membrane</location>
        <topology evidence="1">Multi-pass membrane protein</topology>
    </subcellularLocation>
</comment>
<keyword evidence="2 8" id="KW-0812">Transmembrane</keyword>
<organism evidence="10 11">
    <name type="scientific">Holothuria leucospilota</name>
    <name type="common">Black long sea cucumber</name>
    <name type="synonym">Mertensiothuria leucospilota</name>
    <dbReference type="NCBI Taxonomy" id="206669"/>
    <lineage>
        <taxon>Eukaryota</taxon>
        <taxon>Metazoa</taxon>
        <taxon>Echinodermata</taxon>
        <taxon>Eleutherozoa</taxon>
        <taxon>Echinozoa</taxon>
        <taxon>Holothuroidea</taxon>
        <taxon>Aspidochirotacea</taxon>
        <taxon>Aspidochirotida</taxon>
        <taxon>Holothuriidae</taxon>
        <taxon>Holothuria</taxon>
    </lineage>
</organism>
<dbReference type="PROSITE" id="PS50262">
    <property type="entry name" value="G_PROTEIN_RECEP_F1_2"/>
    <property type="match status" value="1"/>
</dbReference>
<dbReference type="PANTHER" id="PTHR24243:SF208">
    <property type="entry name" value="PYROKININ-1 RECEPTOR"/>
    <property type="match status" value="1"/>
</dbReference>
<feature type="transmembrane region" description="Helical" evidence="8">
    <location>
        <begin position="237"/>
        <end position="254"/>
    </location>
</feature>
<dbReference type="OrthoDB" id="6088609at2759"/>
<evidence type="ECO:0000256" key="2">
    <source>
        <dbReference type="ARBA" id="ARBA00022692"/>
    </source>
</evidence>
<feature type="transmembrane region" description="Helical" evidence="8">
    <location>
        <begin position="184"/>
        <end position="208"/>
    </location>
</feature>
<keyword evidence="6 10" id="KW-0675">Receptor</keyword>
<dbReference type="AlphaFoldDB" id="A0A9Q1HB74"/>
<keyword evidence="5 8" id="KW-0472">Membrane</keyword>
<dbReference type="PRINTS" id="PR00237">
    <property type="entry name" value="GPCRRHODOPSN"/>
</dbReference>
<feature type="transmembrane region" description="Helical" evidence="8">
    <location>
        <begin position="152"/>
        <end position="178"/>
    </location>
</feature>
<keyword evidence="4" id="KW-0297">G-protein coupled receptor</keyword>
<keyword evidence="11" id="KW-1185">Reference proteome</keyword>
<evidence type="ECO:0000313" key="11">
    <source>
        <dbReference type="Proteomes" id="UP001152320"/>
    </source>
</evidence>
<name>A0A9Q1HB74_HOLLE</name>
<evidence type="ECO:0000313" key="10">
    <source>
        <dbReference type="EMBL" id="KAJ8042822.1"/>
    </source>
</evidence>
<dbReference type="PANTHER" id="PTHR24243">
    <property type="entry name" value="G-PROTEIN COUPLED RECEPTOR"/>
    <property type="match status" value="1"/>
</dbReference>
<dbReference type="GO" id="GO:0004930">
    <property type="term" value="F:G protein-coupled receptor activity"/>
    <property type="evidence" value="ECO:0007669"/>
    <property type="project" value="UniProtKB-KW"/>
</dbReference>
<proteinExistence type="predicted"/>
<feature type="transmembrane region" description="Helical" evidence="8">
    <location>
        <begin position="34"/>
        <end position="56"/>
    </location>
</feature>
<evidence type="ECO:0000256" key="6">
    <source>
        <dbReference type="ARBA" id="ARBA00023170"/>
    </source>
</evidence>
<feature type="transmembrane region" description="Helical" evidence="8">
    <location>
        <begin position="109"/>
        <end position="131"/>
    </location>
</feature>
<dbReference type="EMBL" id="JAIZAY010000004">
    <property type="protein sequence ID" value="KAJ8042822.1"/>
    <property type="molecule type" value="Genomic_DNA"/>
</dbReference>
<comment type="caution">
    <text evidence="10">The sequence shown here is derived from an EMBL/GenBank/DDBJ whole genome shotgun (WGS) entry which is preliminary data.</text>
</comment>
<evidence type="ECO:0000256" key="5">
    <source>
        <dbReference type="ARBA" id="ARBA00023136"/>
    </source>
</evidence>
<protein>
    <submittedName>
        <fullName evidence="10">Thyrotropin-releasing hormone receptor</fullName>
    </submittedName>
</protein>
<evidence type="ECO:0000256" key="1">
    <source>
        <dbReference type="ARBA" id="ARBA00004141"/>
    </source>
</evidence>
<evidence type="ECO:0000256" key="4">
    <source>
        <dbReference type="ARBA" id="ARBA00023040"/>
    </source>
</evidence>
<feature type="transmembrane region" description="Helical" evidence="8">
    <location>
        <begin position="68"/>
        <end position="89"/>
    </location>
</feature>
<evidence type="ECO:0000256" key="7">
    <source>
        <dbReference type="ARBA" id="ARBA00023224"/>
    </source>
</evidence>